<proteinExistence type="predicted"/>
<dbReference type="EMBL" id="VSSQ01004552">
    <property type="protein sequence ID" value="MPM25677.1"/>
    <property type="molecule type" value="Genomic_DNA"/>
</dbReference>
<sequence>MNSKNFSKQFSFQFVFIMLLFLIIVILSVMIIVLGKNIYVNINEDRDSNYELRVSLSYIANKIRQSDKQGTVEIKNYENNNAVVINETYDDENYETWIYFYDNAIYEMFTDENATFLPEEGMKIVDCDSLEITKIKDNLYKFAVSSSAESSELVLNLYSNN</sequence>
<evidence type="ECO:0000256" key="1">
    <source>
        <dbReference type="SAM" id="Phobius"/>
    </source>
</evidence>
<reference evidence="2" key="1">
    <citation type="submission" date="2019-08" db="EMBL/GenBank/DDBJ databases">
        <authorList>
            <person name="Kucharzyk K."/>
            <person name="Murdoch R.W."/>
            <person name="Higgins S."/>
            <person name="Loffler F."/>
        </authorList>
    </citation>
    <scope>NUCLEOTIDE SEQUENCE</scope>
</reference>
<dbReference type="InterPro" id="IPR032340">
    <property type="entry name" value="DUF4860"/>
</dbReference>
<name>A0A644YBW9_9ZZZZ</name>
<accession>A0A644YBW9</accession>
<keyword evidence="1" id="KW-1133">Transmembrane helix</keyword>
<protein>
    <recommendedName>
        <fullName evidence="3">DUF4860 domain-containing protein</fullName>
    </recommendedName>
</protein>
<dbReference type="AlphaFoldDB" id="A0A644YBW9"/>
<evidence type="ECO:0000313" key="2">
    <source>
        <dbReference type="EMBL" id="MPM25677.1"/>
    </source>
</evidence>
<dbReference type="Pfam" id="PF16152">
    <property type="entry name" value="DUF4860"/>
    <property type="match status" value="1"/>
</dbReference>
<organism evidence="2">
    <name type="scientific">bioreactor metagenome</name>
    <dbReference type="NCBI Taxonomy" id="1076179"/>
    <lineage>
        <taxon>unclassified sequences</taxon>
        <taxon>metagenomes</taxon>
        <taxon>ecological metagenomes</taxon>
    </lineage>
</organism>
<gene>
    <name evidence="2" type="ORF">SDC9_72176</name>
</gene>
<keyword evidence="1" id="KW-0812">Transmembrane</keyword>
<comment type="caution">
    <text evidence="2">The sequence shown here is derived from an EMBL/GenBank/DDBJ whole genome shotgun (WGS) entry which is preliminary data.</text>
</comment>
<feature type="transmembrane region" description="Helical" evidence="1">
    <location>
        <begin position="12"/>
        <end position="34"/>
    </location>
</feature>
<keyword evidence="1" id="KW-0472">Membrane</keyword>
<evidence type="ECO:0008006" key="3">
    <source>
        <dbReference type="Google" id="ProtNLM"/>
    </source>
</evidence>